<reference evidence="3" key="1">
    <citation type="journal article" date="2015" name="Nat. Genet.">
        <title>The genome and transcriptome of the zoonotic hookworm Ancylostoma ceylanicum identify infection-specific gene families.</title>
        <authorList>
            <person name="Schwarz E.M."/>
            <person name="Hu Y."/>
            <person name="Antoshechkin I."/>
            <person name="Miller M.M."/>
            <person name="Sternberg P.W."/>
            <person name="Aroian R.V."/>
        </authorList>
    </citation>
    <scope>NUCLEOTIDE SEQUENCE</scope>
    <source>
        <strain evidence="3">HY135</strain>
    </source>
</reference>
<accession>A0A016URK4</accession>
<sequence>MRQDLAKWWRECRSCFLPNTKAKNTPPLKPIVTTRPFEIIGVDVLEMGLTEGGNRYILTVVDHFTKYLGAYAIPDKEAETIAEVFFSDWICMNGRWPKTLLSDRGNEFENSIMKALCEIMGIEQKFNEGYCPRENGVTERVNNTIVRMLQNETVVPTMWDRLLPPIVYAYNTTQHRATGESPHFLLYGWDPGYPSAIIPPEQLSPYTTDYDTYSGGHIFSTLPILGDQLMKI</sequence>
<protein>
    <recommendedName>
        <fullName evidence="1">Integrase catalytic domain-containing protein</fullName>
    </recommendedName>
</protein>
<dbReference type="OrthoDB" id="5839379at2759"/>
<keyword evidence="3" id="KW-1185">Reference proteome</keyword>
<feature type="domain" description="Integrase catalytic" evidence="1">
    <location>
        <begin position="32"/>
        <end position="190"/>
    </location>
</feature>
<dbReference type="PROSITE" id="PS50994">
    <property type="entry name" value="INTEGRASE"/>
    <property type="match status" value="1"/>
</dbReference>
<evidence type="ECO:0000313" key="3">
    <source>
        <dbReference type="Proteomes" id="UP000024635"/>
    </source>
</evidence>
<dbReference type="SUPFAM" id="SSF53098">
    <property type="entry name" value="Ribonuclease H-like"/>
    <property type="match status" value="1"/>
</dbReference>
<dbReference type="AlphaFoldDB" id="A0A016URK4"/>
<name>A0A016URK4_9BILA</name>
<dbReference type="GO" id="GO:0015074">
    <property type="term" value="P:DNA integration"/>
    <property type="evidence" value="ECO:0007669"/>
    <property type="project" value="InterPro"/>
</dbReference>
<evidence type="ECO:0000259" key="1">
    <source>
        <dbReference type="PROSITE" id="PS50994"/>
    </source>
</evidence>
<dbReference type="InterPro" id="IPR012337">
    <property type="entry name" value="RNaseH-like_sf"/>
</dbReference>
<dbReference type="FunFam" id="3.30.420.10:FF:000032">
    <property type="entry name" value="Retrovirus-related Pol polyprotein from transposon 297-like Protein"/>
    <property type="match status" value="1"/>
</dbReference>
<comment type="caution">
    <text evidence="2">The sequence shown here is derived from an EMBL/GenBank/DDBJ whole genome shotgun (WGS) entry which is preliminary data.</text>
</comment>
<dbReference type="STRING" id="53326.A0A016URK4"/>
<dbReference type="Proteomes" id="UP000024635">
    <property type="component" value="Unassembled WGS sequence"/>
</dbReference>
<organism evidence="2 3">
    <name type="scientific">Ancylostoma ceylanicum</name>
    <dbReference type="NCBI Taxonomy" id="53326"/>
    <lineage>
        <taxon>Eukaryota</taxon>
        <taxon>Metazoa</taxon>
        <taxon>Ecdysozoa</taxon>
        <taxon>Nematoda</taxon>
        <taxon>Chromadorea</taxon>
        <taxon>Rhabditida</taxon>
        <taxon>Rhabditina</taxon>
        <taxon>Rhabditomorpha</taxon>
        <taxon>Strongyloidea</taxon>
        <taxon>Ancylostomatidae</taxon>
        <taxon>Ancylostomatinae</taxon>
        <taxon>Ancylostoma</taxon>
    </lineage>
</organism>
<dbReference type="Pfam" id="PF00665">
    <property type="entry name" value="rve"/>
    <property type="match status" value="1"/>
</dbReference>
<dbReference type="EMBL" id="JARK01001366">
    <property type="protein sequence ID" value="EYC17457.1"/>
    <property type="molecule type" value="Genomic_DNA"/>
</dbReference>
<evidence type="ECO:0000313" key="2">
    <source>
        <dbReference type="EMBL" id="EYC17457.1"/>
    </source>
</evidence>
<dbReference type="GO" id="GO:0003676">
    <property type="term" value="F:nucleic acid binding"/>
    <property type="evidence" value="ECO:0007669"/>
    <property type="project" value="InterPro"/>
</dbReference>
<gene>
    <name evidence="2" type="primary">Acey_s0030.g2059</name>
    <name evidence="2" type="ORF">Y032_0030g2059</name>
</gene>
<dbReference type="InterPro" id="IPR001584">
    <property type="entry name" value="Integrase_cat-core"/>
</dbReference>
<dbReference type="InterPro" id="IPR052160">
    <property type="entry name" value="Gypsy_RT_Integrase-like"/>
</dbReference>
<dbReference type="InterPro" id="IPR036397">
    <property type="entry name" value="RNaseH_sf"/>
</dbReference>
<proteinExistence type="predicted"/>
<dbReference type="PANTHER" id="PTHR47266">
    <property type="entry name" value="ENDONUCLEASE-RELATED"/>
    <property type="match status" value="1"/>
</dbReference>
<dbReference type="Gene3D" id="3.30.420.10">
    <property type="entry name" value="Ribonuclease H-like superfamily/Ribonuclease H"/>
    <property type="match status" value="1"/>
</dbReference>